<reference evidence="6" key="1">
    <citation type="submission" date="2020-09" db="EMBL/GenBank/DDBJ databases">
        <authorList>
            <person name="Kikuchi T."/>
        </authorList>
    </citation>
    <scope>NUCLEOTIDE SEQUENCE</scope>
    <source>
        <strain evidence="6">Ka4C1</strain>
    </source>
</reference>
<feature type="transmembrane region" description="Helical" evidence="5">
    <location>
        <begin position="177"/>
        <end position="200"/>
    </location>
</feature>
<dbReference type="OrthoDB" id="10451327at2759"/>
<keyword evidence="4 5" id="KW-0472">Membrane</keyword>
<sequence>MWDWLFDNIKLFSNVVFSIELALAVPNLALNVYFAVRLYRLATINPNLKVILVTESLFFGYSTFAHAIANFIPKESVRYADGNYVVATIFHTAMWITVVSHFYFDMKYTLVAIERTIAFKRRATYEMEGGNVGNKLFWIAFLISIVSGVVRSVFTWRLNAHLELDERLRKVTMMDKYIPGLLLSYNIACVGMFYAIFVFYRLSKQVSNLHSLSLSESYEMRQIMSVLAWLKRLIKAFFIGVLANLPSINLISYLHFNRGYDEDDPLILFILTVVFTVTDVYCLITTLYMYQEFPQLRNAVCKDFPCLKISKPAKVLTTTERNAMYFDSLRSSWKHPHDSKKL</sequence>
<dbReference type="GO" id="GO:0016020">
    <property type="term" value="C:membrane"/>
    <property type="evidence" value="ECO:0007669"/>
    <property type="project" value="UniProtKB-SubCell"/>
</dbReference>
<feature type="transmembrane region" description="Helical" evidence="5">
    <location>
        <begin position="84"/>
        <end position="104"/>
    </location>
</feature>
<keyword evidence="2 5" id="KW-0812">Transmembrane</keyword>
<feature type="transmembrane region" description="Helical" evidence="5">
    <location>
        <begin position="266"/>
        <end position="290"/>
    </location>
</feature>
<name>A0A7I8X4B5_BURXY</name>
<evidence type="ECO:0000256" key="4">
    <source>
        <dbReference type="ARBA" id="ARBA00023136"/>
    </source>
</evidence>
<gene>
    <name evidence="6" type="ORF">BXYJ_LOCUS13755</name>
</gene>
<dbReference type="EMBL" id="CAJFCV020000006">
    <property type="protein sequence ID" value="CAG9128972.1"/>
    <property type="molecule type" value="Genomic_DNA"/>
</dbReference>
<feature type="transmembrane region" description="Helical" evidence="5">
    <location>
        <begin position="136"/>
        <end position="157"/>
    </location>
</feature>
<proteinExistence type="predicted"/>
<evidence type="ECO:0000256" key="3">
    <source>
        <dbReference type="ARBA" id="ARBA00022989"/>
    </source>
</evidence>
<dbReference type="Pfam" id="PF10292">
    <property type="entry name" value="7TM_GPCR_Srab"/>
    <property type="match status" value="1"/>
</dbReference>
<dbReference type="InterPro" id="IPR019408">
    <property type="entry name" value="7TM_GPCR_serpentine_rcpt_Srab"/>
</dbReference>
<comment type="caution">
    <text evidence="6">The sequence shown here is derived from an EMBL/GenBank/DDBJ whole genome shotgun (WGS) entry which is preliminary data.</text>
</comment>
<keyword evidence="3 5" id="KW-1133">Transmembrane helix</keyword>
<feature type="transmembrane region" description="Helical" evidence="5">
    <location>
        <begin position="12"/>
        <end position="36"/>
    </location>
</feature>
<evidence type="ECO:0000256" key="1">
    <source>
        <dbReference type="ARBA" id="ARBA00004141"/>
    </source>
</evidence>
<evidence type="ECO:0000256" key="2">
    <source>
        <dbReference type="ARBA" id="ARBA00022692"/>
    </source>
</evidence>
<dbReference type="AlphaFoldDB" id="A0A7I8X4B5"/>
<dbReference type="EMBL" id="CAJFDI010000006">
    <property type="protein sequence ID" value="CAD5233664.1"/>
    <property type="molecule type" value="Genomic_DNA"/>
</dbReference>
<evidence type="ECO:0000256" key="5">
    <source>
        <dbReference type="SAM" id="Phobius"/>
    </source>
</evidence>
<keyword evidence="7" id="KW-1185">Reference proteome</keyword>
<dbReference type="Proteomes" id="UP000582659">
    <property type="component" value="Unassembled WGS sequence"/>
</dbReference>
<feature type="transmembrane region" description="Helical" evidence="5">
    <location>
        <begin position="48"/>
        <end position="72"/>
    </location>
</feature>
<dbReference type="Proteomes" id="UP000659654">
    <property type="component" value="Unassembled WGS sequence"/>
</dbReference>
<evidence type="ECO:0000313" key="7">
    <source>
        <dbReference type="Proteomes" id="UP000659654"/>
    </source>
</evidence>
<feature type="transmembrane region" description="Helical" evidence="5">
    <location>
        <begin position="233"/>
        <end position="254"/>
    </location>
</feature>
<evidence type="ECO:0000313" key="6">
    <source>
        <dbReference type="EMBL" id="CAD5233664.1"/>
    </source>
</evidence>
<accession>A0A7I8X4B5</accession>
<protein>
    <submittedName>
        <fullName evidence="6">(pine wood nematode) hypothetical protein</fullName>
    </submittedName>
</protein>
<organism evidence="6 7">
    <name type="scientific">Bursaphelenchus xylophilus</name>
    <name type="common">Pinewood nematode worm</name>
    <name type="synonym">Aphelenchoides xylophilus</name>
    <dbReference type="NCBI Taxonomy" id="6326"/>
    <lineage>
        <taxon>Eukaryota</taxon>
        <taxon>Metazoa</taxon>
        <taxon>Ecdysozoa</taxon>
        <taxon>Nematoda</taxon>
        <taxon>Chromadorea</taxon>
        <taxon>Rhabditida</taxon>
        <taxon>Tylenchina</taxon>
        <taxon>Tylenchomorpha</taxon>
        <taxon>Aphelenchoidea</taxon>
        <taxon>Aphelenchoididae</taxon>
        <taxon>Bursaphelenchus</taxon>
    </lineage>
</organism>
<comment type="subcellular location">
    <subcellularLocation>
        <location evidence="1">Membrane</location>
        <topology evidence="1">Multi-pass membrane protein</topology>
    </subcellularLocation>
</comment>